<accession>A0AC34Q687</accession>
<dbReference type="Proteomes" id="UP000887576">
    <property type="component" value="Unplaced"/>
</dbReference>
<evidence type="ECO:0000313" key="2">
    <source>
        <dbReference type="WBParaSite" id="JU765_v2.g13436.t1"/>
    </source>
</evidence>
<evidence type="ECO:0000313" key="1">
    <source>
        <dbReference type="Proteomes" id="UP000887576"/>
    </source>
</evidence>
<name>A0AC34Q687_9BILA</name>
<proteinExistence type="predicted"/>
<reference evidence="2" key="1">
    <citation type="submission" date="2022-11" db="UniProtKB">
        <authorList>
            <consortium name="WormBaseParasite"/>
        </authorList>
    </citation>
    <scope>IDENTIFICATION</scope>
</reference>
<sequence>MDESNKKKGSPSAVAIQIVGSHDKGNYAIVYDLKDGKVWKILELDDDIKNKENCASIFELLTKECPPQIVKSIFLNVYGVVSTGDMFDVWLSSFHKMGKAFGYKTPHALPGFVTIFTTELLLAKRKGRKYQIGDCVLFAEASLDYCQVHLLKKQEIGWDILDGKIITFLRHSNVNTFSRHLRDFLSKNSVSAKQVKDAFVKTNFGVHDQKVLACLKQIVGADHLFYGKYAPFLDRIKHNTLGETSADYLEISGEYMAKVYAGEEYFTDYDCYIGSVCITKFELQVGSSTILLPVQFKRAPCTIQQKINFNN</sequence>
<dbReference type="WBParaSite" id="JU765_v2.g13436.t1">
    <property type="protein sequence ID" value="JU765_v2.g13436.t1"/>
    <property type="gene ID" value="JU765_v2.g13436"/>
</dbReference>
<protein>
    <submittedName>
        <fullName evidence="2">Uncharacterized protein</fullName>
    </submittedName>
</protein>
<organism evidence="1 2">
    <name type="scientific">Panagrolaimus sp. JU765</name>
    <dbReference type="NCBI Taxonomy" id="591449"/>
    <lineage>
        <taxon>Eukaryota</taxon>
        <taxon>Metazoa</taxon>
        <taxon>Ecdysozoa</taxon>
        <taxon>Nematoda</taxon>
        <taxon>Chromadorea</taxon>
        <taxon>Rhabditida</taxon>
        <taxon>Tylenchina</taxon>
        <taxon>Panagrolaimomorpha</taxon>
        <taxon>Panagrolaimoidea</taxon>
        <taxon>Panagrolaimidae</taxon>
        <taxon>Panagrolaimus</taxon>
    </lineage>
</organism>